<proteinExistence type="predicted"/>
<accession>A0ACB7XY05</accession>
<sequence length="254" mass="29292">MENPNIVRNGGIKLPIGYRFRPTDEELLVHYLTRKAHSLPFPSQVIPDLNVYQTNPTHLPGDSTEKRFFFWKRKGKWRKGKEGMTQSGYWKPMGKEKHVVSFESNRAIGVKKSFVFYQGKQQQRDPRGGFRTQWIMREYRLLGSLQTNSMDQDWVVCKIYQKKKRSISNKKNAAVVQTDLISYTKNIWNAREITSPPTVLVESNDDDDDKGPPQPSSSCSSGVSFCREAVLRGDQEEITSAYISSSIFFGYKNY</sequence>
<keyword evidence="2" id="KW-1185">Reference proteome</keyword>
<name>A0ACB7XY05_9ERIC</name>
<dbReference type="EMBL" id="CM037155">
    <property type="protein sequence ID" value="KAH7846102.1"/>
    <property type="molecule type" value="Genomic_DNA"/>
</dbReference>
<gene>
    <name evidence="1" type="ORF">Vadar_009967</name>
</gene>
<reference evidence="1 2" key="1">
    <citation type="journal article" date="2021" name="Hortic Res">
        <title>High-quality reference genome and annotation aids understanding of berry development for evergreen blueberry (Vaccinium darrowii).</title>
        <authorList>
            <person name="Yu J."/>
            <person name="Hulse-Kemp A.M."/>
            <person name="Babiker E."/>
            <person name="Staton M."/>
        </authorList>
    </citation>
    <scope>NUCLEOTIDE SEQUENCE [LARGE SCALE GENOMIC DNA]</scope>
    <source>
        <strain evidence="2">cv. NJ 8807/NJ 8810</strain>
        <tissue evidence="1">Young leaf</tissue>
    </source>
</reference>
<dbReference type="Proteomes" id="UP000828048">
    <property type="component" value="Chromosome 5"/>
</dbReference>
<evidence type="ECO:0000313" key="2">
    <source>
        <dbReference type="Proteomes" id="UP000828048"/>
    </source>
</evidence>
<evidence type="ECO:0000313" key="1">
    <source>
        <dbReference type="EMBL" id="KAH7846102.1"/>
    </source>
</evidence>
<protein>
    <submittedName>
        <fullName evidence="1">Uncharacterized protein</fullName>
    </submittedName>
</protein>
<comment type="caution">
    <text evidence="1">The sequence shown here is derived from an EMBL/GenBank/DDBJ whole genome shotgun (WGS) entry which is preliminary data.</text>
</comment>
<organism evidence="1 2">
    <name type="scientific">Vaccinium darrowii</name>
    <dbReference type="NCBI Taxonomy" id="229202"/>
    <lineage>
        <taxon>Eukaryota</taxon>
        <taxon>Viridiplantae</taxon>
        <taxon>Streptophyta</taxon>
        <taxon>Embryophyta</taxon>
        <taxon>Tracheophyta</taxon>
        <taxon>Spermatophyta</taxon>
        <taxon>Magnoliopsida</taxon>
        <taxon>eudicotyledons</taxon>
        <taxon>Gunneridae</taxon>
        <taxon>Pentapetalae</taxon>
        <taxon>asterids</taxon>
        <taxon>Ericales</taxon>
        <taxon>Ericaceae</taxon>
        <taxon>Vaccinioideae</taxon>
        <taxon>Vaccinieae</taxon>
        <taxon>Vaccinium</taxon>
    </lineage>
</organism>